<comment type="caution">
    <text evidence="2">The sequence shown here is derived from an EMBL/GenBank/DDBJ whole genome shotgun (WGS) entry which is preliminary data.</text>
</comment>
<dbReference type="Gene3D" id="3.40.50.360">
    <property type="match status" value="1"/>
</dbReference>
<dbReference type="EMBL" id="JBIAPK010000005">
    <property type="protein sequence ID" value="MFF3340491.1"/>
    <property type="molecule type" value="Genomic_DNA"/>
</dbReference>
<dbReference type="SUPFAM" id="SSF52218">
    <property type="entry name" value="Flavoproteins"/>
    <property type="match status" value="1"/>
</dbReference>
<protein>
    <submittedName>
        <fullName evidence="2">NADPH-dependent FMN reductase</fullName>
        <ecNumber evidence="2">1.-.-.-</ecNumber>
    </submittedName>
</protein>
<dbReference type="InterPro" id="IPR029039">
    <property type="entry name" value="Flavoprotein-like_sf"/>
</dbReference>
<dbReference type="PANTHER" id="PTHR30543">
    <property type="entry name" value="CHROMATE REDUCTASE"/>
    <property type="match status" value="1"/>
</dbReference>
<proteinExistence type="predicted"/>
<dbReference type="Proteomes" id="UP001601976">
    <property type="component" value="Unassembled WGS sequence"/>
</dbReference>
<organism evidence="2 3">
    <name type="scientific">Streptomyces flavidovirens</name>
    <dbReference type="NCBI Taxonomy" id="67298"/>
    <lineage>
        <taxon>Bacteria</taxon>
        <taxon>Bacillati</taxon>
        <taxon>Actinomycetota</taxon>
        <taxon>Actinomycetes</taxon>
        <taxon>Kitasatosporales</taxon>
        <taxon>Streptomycetaceae</taxon>
        <taxon>Streptomyces</taxon>
    </lineage>
</organism>
<sequence>MPRLQFVIASTRPGRVGPSVAAWAAEEARRHGGFDVETLDLAEIGLPFLDEPEHPSEAAYVHQHTKDWSATVSRGDAYVFVMPMYNGTFTAPLKNAVDFLYHEWQDKPVALLSYTAGPSGGVPAVEALRPILARIGFRPAERSISVPGIADLTGPDGFRAPAGLAGELGGVLDELAKLLADTDAAPAQV</sequence>
<dbReference type="InterPro" id="IPR050712">
    <property type="entry name" value="NAD(P)H-dep_reductase"/>
</dbReference>
<name>A0ABW6RHN1_9ACTN</name>
<evidence type="ECO:0000259" key="1">
    <source>
        <dbReference type="Pfam" id="PF03358"/>
    </source>
</evidence>
<feature type="domain" description="NADPH-dependent FMN reductase-like" evidence="1">
    <location>
        <begin position="6"/>
        <end position="142"/>
    </location>
</feature>
<dbReference type="RefSeq" id="WP_355718402.1">
    <property type="nucleotide sequence ID" value="NZ_JBEXNP010000006.1"/>
</dbReference>
<accession>A0ABW6RHN1</accession>
<gene>
    <name evidence="2" type="ORF">ACFYWW_17410</name>
</gene>
<dbReference type="EC" id="1.-.-.-" evidence="2"/>
<dbReference type="PANTHER" id="PTHR30543:SF21">
    <property type="entry name" value="NAD(P)H-DEPENDENT FMN REDUCTASE LOT6"/>
    <property type="match status" value="1"/>
</dbReference>
<evidence type="ECO:0000313" key="2">
    <source>
        <dbReference type="EMBL" id="MFF3340491.1"/>
    </source>
</evidence>
<dbReference type="GO" id="GO:0016491">
    <property type="term" value="F:oxidoreductase activity"/>
    <property type="evidence" value="ECO:0007669"/>
    <property type="project" value="UniProtKB-KW"/>
</dbReference>
<reference evidence="2 3" key="1">
    <citation type="submission" date="2024-10" db="EMBL/GenBank/DDBJ databases">
        <title>The Natural Products Discovery Center: Release of the First 8490 Sequenced Strains for Exploring Actinobacteria Biosynthetic Diversity.</title>
        <authorList>
            <person name="Kalkreuter E."/>
            <person name="Kautsar S.A."/>
            <person name="Yang D."/>
            <person name="Bader C.D."/>
            <person name="Teijaro C.N."/>
            <person name="Fluegel L."/>
            <person name="Davis C.M."/>
            <person name="Simpson J.R."/>
            <person name="Lauterbach L."/>
            <person name="Steele A.D."/>
            <person name="Gui C."/>
            <person name="Meng S."/>
            <person name="Li G."/>
            <person name="Viehrig K."/>
            <person name="Ye F."/>
            <person name="Su P."/>
            <person name="Kiefer A.F."/>
            <person name="Nichols A."/>
            <person name="Cepeda A.J."/>
            <person name="Yan W."/>
            <person name="Fan B."/>
            <person name="Jiang Y."/>
            <person name="Adhikari A."/>
            <person name="Zheng C.-J."/>
            <person name="Schuster L."/>
            <person name="Cowan T.M."/>
            <person name="Smanski M.J."/>
            <person name="Chevrette M.G."/>
            <person name="De Carvalho L.P.S."/>
            <person name="Shen B."/>
        </authorList>
    </citation>
    <scope>NUCLEOTIDE SEQUENCE [LARGE SCALE GENOMIC DNA]</scope>
    <source>
        <strain evidence="2 3">NPDC003029</strain>
    </source>
</reference>
<dbReference type="InterPro" id="IPR005025">
    <property type="entry name" value="FMN_Rdtase-like_dom"/>
</dbReference>
<keyword evidence="3" id="KW-1185">Reference proteome</keyword>
<dbReference type="Pfam" id="PF03358">
    <property type="entry name" value="FMN_red"/>
    <property type="match status" value="1"/>
</dbReference>
<keyword evidence="2" id="KW-0560">Oxidoreductase</keyword>
<evidence type="ECO:0000313" key="3">
    <source>
        <dbReference type="Proteomes" id="UP001601976"/>
    </source>
</evidence>